<dbReference type="Pfam" id="PF02348">
    <property type="entry name" value="CTP_transf_3"/>
    <property type="match status" value="1"/>
</dbReference>
<gene>
    <name evidence="1" type="ORF">SAMN05661099_3581</name>
</gene>
<dbReference type="Proteomes" id="UP000189981">
    <property type="component" value="Unassembled WGS sequence"/>
</dbReference>
<dbReference type="OrthoDB" id="9805604at2"/>
<dbReference type="InterPro" id="IPR029044">
    <property type="entry name" value="Nucleotide-diphossugar_trans"/>
</dbReference>
<keyword evidence="1" id="KW-0808">Transferase</keyword>
<accession>A0A1T5FC66</accession>
<dbReference type="PANTHER" id="PTHR21485:SF6">
    <property type="entry name" value="N-ACYLNEURAMINATE CYTIDYLYLTRANSFERASE-RELATED"/>
    <property type="match status" value="1"/>
</dbReference>
<protein>
    <submittedName>
        <fullName evidence="1">N-acylneuraminate cytidylyltransferase</fullName>
    </submittedName>
</protein>
<dbReference type="Gene3D" id="3.90.550.10">
    <property type="entry name" value="Spore Coat Polysaccharide Biosynthesis Protein SpsA, Chain A"/>
    <property type="match status" value="1"/>
</dbReference>
<keyword evidence="1" id="KW-0548">Nucleotidyltransferase</keyword>
<proteinExistence type="predicted"/>
<evidence type="ECO:0000313" key="2">
    <source>
        <dbReference type="Proteomes" id="UP000189981"/>
    </source>
</evidence>
<keyword evidence="2" id="KW-1185">Reference proteome</keyword>
<dbReference type="STRING" id="572036.SAMN05661099_3581"/>
<dbReference type="PANTHER" id="PTHR21485">
    <property type="entry name" value="HAD SUPERFAMILY MEMBERS CMAS AND KDSC"/>
    <property type="match status" value="1"/>
</dbReference>
<dbReference type="AlphaFoldDB" id="A0A1T5FC66"/>
<organism evidence="1 2">
    <name type="scientific">Daejeonella lutea</name>
    <dbReference type="NCBI Taxonomy" id="572036"/>
    <lineage>
        <taxon>Bacteria</taxon>
        <taxon>Pseudomonadati</taxon>
        <taxon>Bacteroidota</taxon>
        <taxon>Sphingobacteriia</taxon>
        <taxon>Sphingobacteriales</taxon>
        <taxon>Sphingobacteriaceae</taxon>
        <taxon>Daejeonella</taxon>
    </lineage>
</organism>
<dbReference type="SUPFAM" id="SSF53448">
    <property type="entry name" value="Nucleotide-diphospho-sugar transferases"/>
    <property type="match status" value="1"/>
</dbReference>
<sequence>MKFISIIPARGGSKGIPGKNIYPLFGKPLLGWTIEASLGSNFVHRTIVSTDDPEIASVALEFGAEVPILRPEELAEDDTPTMAVLQHVVQYLAVHEEWIPDAVITLQPTSPLRTSEDIDQAVQLFLSDPNADSLVSCIEVPHIFHPTSVMELNAEGYLKNFINGQQPTRRQDKAPVLARNGAAIYITRLNCIDKFVWGGKALAYLMNAERSVDIDNIEDLKTAEKYLARRK</sequence>
<dbReference type="RefSeq" id="WP_079704079.1">
    <property type="nucleotide sequence ID" value="NZ_FUYR01000007.1"/>
</dbReference>
<dbReference type="InterPro" id="IPR050793">
    <property type="entry name" value="CMP-NeuNAc_synthase"/>
</dbReference>
<reference evidence="2" key="1">
    <citation type="submission" date="2017-02" db="EMBL/GenBank/DDBJ databases">
        <authorList>
            <person name="Varghese N."/>
            <person name="Submissions S."/>
        </authorList>
    </citation>
    <scope>NUCLEOTIDE SEQUENCE [LARGE SCALE GENOMIC DNA]</scope>
    <source>
        <strain evidence="2">DSM 22385</strain>
    </source>
</reference>
<dbReference type="CDD" id="cd02513">
    <property type="entry name" value="CMP-NeuAc_Synthase"/>
    <property type="match status" value="1"/>
</dbReference>
<name>A0A1T5FC66_9SPHI</name>
<dbReference type="InterPro" id="IPR003329">
    <property type="entry name" value="Cytidylyl_trans"/>
</dbReference>
<evidence type="ECO:0000313" key="1">
    <source>
        <dbReference type="EMBL" id="SKB93676.1"/>
    </source>
</evidence>
<dbReference type="EMBL" id="FUYR01000007">
    <property type="protein sequence ID" value="SKB93676.1"/>
    <property type="molecule type" value="Genomic_DNA"/>
</dbReference>
<dbReference type="GO" id="GO:0008781">
    <property type="term" value="F:N-acylneuraminate cytidylyltransferase activity"/>
    <property type="evidence" value="ECO:0007669"/>
    <property type="project" value="TreeGrafter"/>
</dbReference>